<dbReference type="SFLD" id="SFLDG00358">
    <property type="entry name" value="Main_(cytGST)"/>
    <property type="match status" value="1"/>
</dbReference>
<dbReference type="AlphaFoldDB" id="A0A0R2PP53"/>
<dbReference type="InterPro" id="IPR036282">
    <property type="entry name" value="Glutathione-S-Trfase_C_sf"/>
</dbReference>
<dbReference type="Proteomes" id="UP000050874">
    <property type="component" value="Unassembled WGS sequence"/>
</dbReference>
<organism evidence="3 4">
    <name type="scientific">SAR86 cluster bacterium BACL1 MAG-120920-bin57</name>
    <dbReference type="NCBI Taxonomy" id="1655571"/>
    <lineage>
        <taxon>Bacteria</taxon>
        <taxon>Pseudomonadati</taxon>
        <taxon>Pseudomonadota</taxon>
        <taxon>Gammaproteobacteria</taxon>
        <taxon>SAR86 cluster</taxon>
    </lineage>
</organism>
<comment type="caution">
    <text evidence="3">The sequence shown here is derived from an EMBL/GenBank/DDBJ whole genome shotgun (WGS) entry which is preliminary data.</text>
</comment>
<dbReference type="Gene3D" id="1.20.1050.10">
    <property type="match status" value="1"/>
</dbReference>
<dbReference type="InterPro" id="IPR004046">
    <property type="entry name" value="GST_C"/>
</dbReference>
<dbReference type="Gene3D" id="3.40.30.10">
    <property type="entry name" value="Glutaredoxin"/>
    <property type="match status" value="1"/>
</dbReference>
<dbReference type="InterPro" id="IPR004045">
    <property type="entry name" value="Glutathione_S-Trfase_N"/>
</dbReference>
<dbReference type="PROSITE" id="PS50404">
    <property type="entry name" value="GST_NTER"/>
    <property type="match status" value="1"/>
</dbReference>
<feature type="domain" description="GST N-terminal" evidence="1">
    <location>
        <begin position="1"/>
        <end position="82"/>
    </location>
</feature>
<sequence length="203" mass="23312">MKLYDNPAANSPRKVRIFLAEKNITDIEIIKIDLMQGEHKTPEYKAIAPNSRIPALQLDDGTVIMESTAICRYLECLYPEPNLFGESPMEIASIEMWQCRVYNELMLPLAMGFRHLHPAMAGMENQNAEYGESQKQIAIKSLKYFNGVLTESQFVAGDRYTFADIQMITTTDFFLKLNRLELSEYPELQRHAELMSTRESFTA</sequence>
<keyword evidence="3" id="KW-0808">Transferase</keyword>
<dbReference type="PANTHER" id="PTHR44051">
    <property type="entry name" value="GLUTATHIONE S-TRANSFERASE-RELATED"/>
    <property type="match status" value="1"/>
</dbReference>
<dbReference type="GO" id="GO:0016740">
    <property type="term" value="F:transferase activity"/>
    <property type="evidence" value="ECO:0007669"/>
    <property type="project" value="UniProtKB-KW"/>
</dbReference>
<dbReference type="InterPro" id="IPR040079">
    <property type="entry name" value="Glutathione_S-Trfase"/>
</dbReference>
<accession>A0A0R2PP53</accession>
<dbReference type="InterPro" id="IPR034345">
    <property type="entry name" value="Gtt2-like_N"/>
</dbReference>
<proteinExistence type="predicted"/>
<evidence type="ECO:0000259" key="1">
    <source>
        <dbReference type="PROSITE" id="PS50404"/>
    </source>
</evidence>
<gene>
    <name evidence="3" type="ORF">ABR63_03245</name>
</gene>
<reference evidence="4" key="1">
    <citation type="submission" date="2015-10" db="EMBL/GenBank/DDBJ databases">
        <title>Metagenome-Assembled Genomes uncover a global brackish microbiome.</title>
        <authorList>
            <person name="Hugerth L.W."/>
            <person name="Larsson J."/>
            <person name="Alneberg J."/>
            <person name="Lindh M.V."/>
            <person name="Legrand C."/>
            <person name="Pinhassi J."/>
            <person name="Andersson A."/>
        </authorList>
    </citation>
    <scope>NUCLEOTIDE SEQUENCE [LARGE SCALE GENOMIC DNA]</scope>
</reference>
<dbReference type="PROSITE" id="PS50405">
    <property type="entry name" value="GST_CTER"/>
    <property type="match status" value="1"/>
</dbReference>
<dbReference type="CDD" id="cd03051">
    <property type="entry name" value="GST_N_GTT2_like"/>
    <property type="match status" value="1"/>
</dbReference>
<dbReference type="Pfam" id="PF00043">
    <property type="entry name" value="GST_C"/>
    <property type="match status" value="1"/>
</dbReference>
<dbReference type="PANTHER" id="PTHR44051:SF8">
    <property type="entry name" value="GLUTATHIONE S-TRANSFERASE GSTA"/>
    <property type="match status" value="1"/>
</dbReference>
<dbReference type="InterPro" id="IPR036249">
    <property type="entry name" value="Thioredoxin-like_sf"/>
</dbReference>
<dbReference type="EMBL" id="LIAV01000197">
    <property type="protein sequence ID" value="KRO39718.1"/>
    <property type="molecule type" value="Genomic_DNA"/>
</dbReference>
<name>A0A0R2PP53_9GAMM</name>
<protein>
    <submittedName>
        <fullName evidence="3">Glutathione S-transferase</fullName>
    </submittedName>
</protein>
<dbReference type="SUPFAM" id="SSF52833">
    <property type="entry name" value="Thioredoxin-like"/>
    <property type="match status" value="1"/>
</dbReference>
<evidence type="ECO:0000259" key="2">
    <source>
        <dbReference type="PROSITE" id="PS50405"/>
    </source>
</evidence>
<feature type="domain" description="GST C-terminal" evidence="2">
    <location>
        <begin position="87"/>
        <end position="203"/>
    </location>
</feature>
<dbReference type="SFLD" id="SFLDS00019">
    <property type="entry name" value="Glutathione_Transferase_(cytos"/>
    <property type="match status" value="1"/>
</dbReference>
<dbReference type="Pfam" id="PF13409">
    <property type="entry name" value="GST_N_2"/>
    <property type="match status" value="1"/>
</dbReference>
<dbReference type="InterPro" id="IPR010987">
    <property type="entry name" value="Glutathione-S-Trfase_C-like"/>
</dbReference>
<evidence type="ECO:0000313" key="4">
    <source>
        <dbReference type="Proteomes" id="UP000050874"/>
    </source>
</evidence>
<dbReference type="SUPFAM" id="SSF47616">
    <property type="entry name" value="GST C-terminal domain-like"/>
    <property type="match status" value="1"/>
</dbReference>
<evidence type="ECO:0000313" key="3">
    <source>
        <dbReference type="EMBL" id="KRO39718.1"/>
    </source>
</evidence>